<evidence type="ECO:0008006" key="3">
    <source>
        <dbReference type="Google" id="ProtNLM"/>
    </source>
</evidence>
<evidence type="ECO:0000313" key="1">
    <source>
        <dbReference type="EMBL" id="KAD4585474.1"/>
    </source>
</evidence>
<dbReference type="Proteomes" id="UP000326396">
    <property type="component" value="Linkage Group LG2"/>
</dbReference>
<name>A0A5N6NCH3_9ASTR</name>
<organism evidence="1 2">
    <name type="scientific">Mikania micrantha</name>
    <name type="common">bitter vine</name>
    <dbReference type="NCBI Taxonomy" id="192012"/>
    <lineage>
        <taxon>Eukaryota</taxon>
        <taxon>Viridiplantae</taxon>
        <taxon>Streptophyta</taxon>
        <taxon>Embryophyta</taxon>
        <taxon>Tracheophyta</taxon>
        <taxon>Spermatophyta</taxon>
        <taxon>Magnoliopsida</taxon>
        <taxon>eudicotyledons</taxon>
        <taxon>Gunneridae</taxon>
        <taxon>Pentapetalae</taxon>
        <taxon>asterids</taxon>
        <taxon>campanulids</taxon>
        <taxon>Asterales</taxon>
        <taxon>Asteraceae</taxon>
        <taxon>Asteroideae</taxon>
        <taxon>Heliantheae alliance</taxon>
        <taxon>Eupatorieae</taxon>
        <taxon>Mikania</taxon>
    </lineage>
</organism>
<reference evidence="1 2" key="1">
    <citation type="submission" date="2019-05" db="EMBL/GenBank/DDBJ databases">
        <title>Mikania micrantha, genome provides insights into the molecular mechanism of rapid growth.</title>
        <authorList>
            <person name="Liu B."/>
        </authorList>
    </citation>
    <scope>NUCLEOTIDE SEQUENCE [LARGE SCALE GENOMIC DNA]</scope>
    <source>
        <strain evidence="1">NLD-2019</strain>
        <tissue evidence="1">Leaf</tissue>
    </source>
</reference>
<keyword evidence="2" id="KW-1185">Reference proteome</keyword>
<gene>
    <name evidence="1" type="ORF">E3N88_23075</name>
</gene>
<protein>
    <recommendedName>
        <fullName evidence="3">CCHC-type domain-containing protein</fullName>
    </recommendedName>
</protein>
<proteinExistence type="predicted"/>
<evidence type="ECO:0000313" key="2">
    <source>
        <dbReference type="Proteomes" id="UP000326396"/>
    </source>
</evidence>
<accession>A0A5N6NCH3</accession>
<dbReference type="EMBL" id="SZYD01000012">
    <property type="protein sequence ID" value="KAD4585474.1"/>
    <property type="molecule type" value="Genomic_DNA"/>
</dbReference>
<comment type="caution">
    <text evidence="1">The sequence shown here is derived from an EMBL/GenBank/DDBJ whole genome shotgun (WGS) entry which is preliminary data.</text>
</comment>
<dbReference type="AlphaFoldDB" id="A0A5N6NCH3"/>
<sequence length="100" mass="11732">MNQDYKAVMKVVKKALDVKHKKKSVARNSVVAGGFEGFKDDSQIRCFTCQNIGHRARKWPRQNSCMNDEVVVYEEGENKQLNKYDLVWMKTSHVKLRKWV</sequence>